<comment type="subcellular location">
    <subcellularLocation>
        <location evidence="1 10">Cell outer membrane</location>
        <topology evidence="1 10">Multi-pass membrane protein</topology>
    </subcellularLocation>
</comment>
<dbReference type="GO" id="GO:0038023">
    <property type="term" value="F:signaling receptor activity"/>
    <property type="evidence" value="ECO:0007669"/>
    <property type="project" value="InterPro"/>
</dbReference>
<dbReference type="InterPro" id="IPR000531">
    <property type="entry name" value="Beta-barrel_TonB"/>
</dbReference>
<keyword evidence="9 10" id="KW-0998">Cell outer membrane</keyword>
<dbReference type="CDD" id="cd01347">
    <property type="entry name" value="ligand_gated_channel"/>
    <property type="match status" value="1"/>
</dbReference>
<dbReference type="InterPro" id="IPR010105">
    <property type="entry name" value="TonB_sidphr_rcpt"/>
</dbReference>
<organism evidence="15 16">
    <name type="scientific">Methylorubrum rhodinum</name>
    <dbReference type="NCBI Taxonomy" id="29428"/>
    <lineage>
        <taxon>Bacteria</taxon>
        <taxon>Pseudomonadati</taxon>
        <taxon>Pseudomonadota</taxon>
        <taxon>Alphaproteobacteria</taxon>
        <taxon>Hyphomicrobiales</taxon>
        <taxon>Methylobacteriaceae</taxon>
        <taxon>Methylorubrum</taxon>
    </lineage>
</organism>
<dbReference type="GO" id="GO:0015344">
    <property type="term" value="F:siderophore uptake transmembrane transporter activity"/>
    <property type="evidence" value="ECO:0007669"/>
    <property type="project" value="TreeGrafter"/>
</dbReference>
<sequence length="755" mass="81455">MSFSRSRHARPILAVLSAALPFSASAQILAPAETRLDEIAVAGDRAVPANAPADAIGAEAAATLRKPSLTQASPVGLNLRTPSRGASRLGLTPLETPASLDIISGETIRLRGQSSVLEAVSQNGTGITAFGSPGFGLGAFTSRGFAGQNSIQTLFDGTRLYVGANTLTFPFDTWNVERIEVLRGPASVLYGEGAIGGIVNVVSKKPLFTPLNVARVGLGSDGLVRAAIDSTGPIGESLAYRLNVSGNRADGWIAPNGEFRNLAVSGALTLQATPDLAFTLSHDLGYQEPVRYWGTPLVNGRVLDAVRFNNYNVRDAKITWADNWTQLRTEWTPSADVTVRNTAYRLRSRRHWLDVEQYAYDPSTGRVNRSDYLDITHSQEQIGNRFDATFRGSLFGLPNQFTAGFDVNHISFRHANNFSGTFQETPTSVPLLGYDPGLFPANGRAVPAYATTTNQASVFAENRLELTDRLSLLAGVRFDAPRLARLNLLNGSSFERSYRALGYRFGLVYAVSPETTLYAQYATATDPVNSLISLSGSLAGYELSTGRQVEIGAKGLAFGGAVEWTLAGYRIVKNDLITAVPGDTTRTAQVGQQSSLGAEAALSWLPAPGWRIDANLALLDAQYDTFSETVDINGVPTEIPYNGNQPVNVPEQVANLWINWAFARDWEARVGVQYVGAVFSDFANRAPRPDYTLVTLGLDHQVTPASRLSFRVFNLLDTVYAIDGSVATGGMTRGTSTSWYLGRPRSFEVAYTVAW</sequence>
<feature type="signal peptide" evidence="12">
    <location>
        <begin position="1"/>
        <end position="26"/>
    </location>
</feature>
<keyword evidence="8 15" id="KW-0675">Receptor</keyword>
<evidence type="ECO:0000256" key="3">
    <source>
        <dbReference type="ARBA" id="ARBA00022448"/>
    </source>
</evidence>
<evidence type="ECO:0000256" key="4">
    <source>
        <dbReference type="ARBA" id="ARBA00022452"/>
    </source>
</evidence>
<feature type="domain" description="TonB-dependent receptor plug" evidence="14">
    <location>
        <begin position="94"/>
        <end position="198"/>
    </location>
</feature>
<keyword evidence="12" id="KW-0732">Signal</keyword>
<name>A0A840ZHJ4_9HYPH</name>
<keyword evidence="4 10" id="KW-1134">Transmembrane beta strand</keyword>
<dbReference type="PANTHER" id="PTHR32552:SF84">
    <property type="entry name" value="TONB-DEPENDENT RECEPTOR-RELATED"/>
    <property type="match status" value="1"/>
</dbReference>
<dbReference type="Gene3D" id="2.170.130.10">
    <property type="entry name" value="TonB-dependent receptor, plug domain"/>
    <property type="match status" value="1"/>
</dbReference>
<evidence type="ECO:0000256" key="10">
    <source>
        <dbReference type="PROSITE-ProRule" id="PRU01360"/>
    </source>
</evidence>
<dbReference type="InterPro" id="IPR039426">
    <property type="entry name" value="TonB-dep_rcpt-like"/>
</dbReference>
<protein>
    <submittedName>
        <fullName evidence="15">Iron complex outermembrane receptor protein</fullName>
    </submittedName>
</protein>
<evidence type="ECO:0000256" key="5">
    <source>
        <dbReference type="ARBA" id="ARBA00022692"/>
    </source>
</evidence>
<dbReference type="Pfam" id="PF00593">
    <property type="entry name" value="TonB_dep_Rec_b-barrel"/>
    <property type="match status" value="1"/>
</dbReference>
<comment type="caution">
    <text evidence="15">The sequence shown here is derived from an EMBL/GenBank/DDBJ whole genome shotgun (WGS) entry which is preliminary data.</text>
</comment>
<dbReference type="InterPro" id="IPR036942">
    <property type="entry name" value="Beta-barrel_TonB_sf"/>
</dbReference>
<evidence type="ECO:0000256" key="8">
    <source>
        <dbReference type="ARBA" id="ARBA00023170"/>
    </source>
</evidence>
<accession>A0A840ZHJ4</accession>
<reference evidence="15 16" key="1">
    <citation type="submission" date="2020-08" db="EMBL/GenBank/DDBJ databases">
        <title>Genomic Encyclopedia of Type Strains, Phase IV (KMG-IV): sequencing the most valuable type-strain genomes for metagenomic binning, comparative biology and taxonomic classification.</title>
        <authorList>
            <person name="Goeker M."/>
        </authorList>
    </citation>
    <scope>NUCLEOTIDE SEQUENCE [LARGE SCALE GENOMIC DNA]</scope>
    <source>
        <strain evidence="15 16">DSM 2163</strain>
    </source>
</reference>
<dbReference type="InterPro" id="IPR012910">
    <property type="entry name" value="Plug_dom"/>
</dbReference>
<dbReference type="AlphaFoldDB" id="A0A840ZHJ4"/>
<evidence type="ECO:0000313" key="16">
    <source>
        <dbReference type="Proteomes" id="UP000583454"/>
    </source>
</evidence>
<dbReference type="PROSITE" id="PS52016">
    <property type="entry name" value="TONB_DEPENDENT_REC_3"/>
    <property type="match status" value="1"/>
</dbReference>
<evidence type="ECO:0000256" key="9">
    <source>
        <dbReference type="ARBA" id="ARBA00023237"/>
    </source>
</evidence>
<proteinExistence type="inferred from homology"/>
<dbReference type="Proteomes" id="UP000583454">
    <property type="component" value="Unassembled WGS sequence"/>
</dbReference>
<keyword evidence="7 10" id="KW-0472">Membrane</keyword>
<gene>
    <name evidence="15" type="ORF">HNR00_001450</name>
</gene>
<dbReference type="InterPro" id="IPR037066">
    <property type="entry name" value="Plug_dom_sf"/>
</dbReference>
<keyword evidence="3 10" id="KW-0813">Transport</keyword>
<keyword evidence="6 11" id="KW-0798">TonB box</keyword>
<dbReference type="GO" id="GO:0015891">
    <property type="term" value="P:siderophore transport"/>
    <property type="evidence" value="ECO:0007669"/>
    <property type="project" value="InterPro"/>
</dbReference>
<dbReference type="Gene3D" id="2.40.170.20">
    <property type="entry name" value="TonB-dependent receptor, beta-barrel domain"/>
    <property type="match status" value="1"/>
</dbReference>
<evidence type="ECO:0000256" key="1">
    <source>
        <dbReference type="ARBA" id="ARBA00004571"/>
    </source>
</evidence>
<feature type="domain" description="TonB-dependent receptor-like beta-barrel" evidence="13">
    <location>
        <begin position="275"/>
        <end position="715"/>
    </location>
</feature>
<dbReference type="Pfam" id="PF07715">
    <property type="entry name" value="Plug"/>
    <property type="match status" value="1"/>
</dbReference>
<feature type="chain" id="PRO_5032979157" evidence="12">
    <location>
        <begin position="27"/>
        <end position="755"/>
    </location>
</feature>
<dbReference type="EMBL" id="JACHOP010000004">
    <property type="protein sequence ID" value="MBB5756750.1"/>
    <property type="molecule type" value="Genomic_DNA"/>
</dbReference>
<evidence type="ECO:0000259" key="13">
    <source>
        <dbReference type="Pfam" id="PF00593"/>
    </source>
</evidence>
<evidence type="ECO:0000256" key="11">
    <source>
        <dbReference type="RuleBase" id="RU003357"/>
    </source>
</evidence>
<dbReference type="SUPFAM" id="SSF56935">
    <property type="entry name" value="Porins"/>
    <property type="match status" value="1"/>
</dbReference>
<evidence type="ECO:0000256" key="6">
    <source>
        <dbReference type="ARBA" id="ARBA00023077"/>
    </source>
</evidence>
<comment type="similarity">
    <text evidence="2 10 11">Belongs to the TonB-dependent receptor family.</text>
</comment>
<dbReference type="GO" id="GO:0009279">
    <property type="term" value="C:cell outer membrane"/>
    <property type="evidence" value="ECO:0007669"/>
    <property type="project" value="UniProtKB-SubCell"/>
</dbReference>
<dbReference type="PANTHER" id="PTHR32552">
    <property type="entry name" value="FERRICHROME IRON RECEPTOR-RELATED"/>
    <property type="match status" value="1"/>
</dbReference>
<evidence type="ECO:0000256" key="2">
    <source>
        <dbReference type="ARBA" id="ARBA00009810"/>
    </source>
</evidence>
<evidence type="ECO:0000259" key="14">
    <source>
        <dbReference type="Pfam" id="PF07715"/>
    </source>
</evidence>
<dbReference type="NCBIfam" id="TIGR01783">
    <property type="entry name" value="TonB-siderophor"/>
    <property type="match status" value="1"/>
</dbReference>
<evidence type="ECO:0000256" key="7">
    <source>
        <dbReference type="ARBA" id="ARBA00023136"/>
    </source>
</evidence>
<dbReference type="RefSeq" id="WP_183567073.1">
    <property type="nucleotide sequence ID" value="NZ_JACHOP010000004.1"/>
</dbReference>
<evidence type="ECO:0000256" key="12">
    <source>
        <dbReference type="SAM" id="SignalP"/>
    </source>
</evidence>
<keyword evidence="5 10" id="KW-0812">Transmembrane</keyword>
<keyword evidence="16" id="KW-1185">Reference proteome</keyword>
<evidence type="ECO:0000313" key="15">
    <source>
        <dbReference type="EMBL" id="MBB5756750.1"/>
    </source>
</evidence>